<keyword evidence="3" id="KW-1185">Reference proteome</keyword>
<name>A0A8H6JL85_9PEZI</name>
<gene>
    <name evidence="2" type="ORF">CMUS01_12466</name>
</gene>
<reference evidence="2" key="1">
    <citation type="journal article" date="2020" name="Phytopathology">
        <title>Genome Sequence Resources of Colletotrichum truncatum, C. plurivorum, C. musicola, and C. sojae: Four Species Pathogenic to Soybean (Glycine max).</title>
        <authorList>
            <person name="Rogerio F."/>
            <person name="Boufleur T.R."/>
            <person name="Ciampi-Guillardi M."/>
            <person name="Sukno S.A."/>
            <person name="Thon M.R."/>
            <person name="Massola Junior N.S."/>
            <person name="Baroncelli R."/>
        </authorList>
    </citation>
    <scope>NUCLEOTIDE SEQUENCE</scope>
    <source>
        <strain evidence="2">LFN0074</strain>
    </source>
</reference>
<feature type="compositionally biased region" description="Low complexity" evidence="1">
    <location>
        <begin position="72"/>
        <end position="85"/>
    </location>
</feature>
<comment type="caution">
    <text evidence="2">The sequence shown here is derived from an EMBL/GenBank/DDBJ whole genome shotgun (WGS) entry which is preliminary data.</text>
</comment>
<protein>
    <submittedName>
        <fullName evidence="2">Uncharacterized protein</fullName>
    </submittedName>
</protein>
<sequence>MAIPTQLRTCERNHSHAYPTHRDLPWLWSRKRLFHVLSVDTGEDDSEGINRGAKEINVCLRRRLFGRPQGTRRASSSRSLEFSSSGDRKPTEYAIALYPRHIVAISSSGLEDAGLPQHA</sequence>
<evidence type="ECO:0000256" key="1">
    <source>
        <dbReference type="SAM" id="MobiDB-lite"/>
    </source>
</evidence>
<proteinExistence type="predicted"/>
<accession>A0A8H6JL85</accession>
<feature type="region of interest" description="Disordered" evidence="1">
    <location>
        <begin position="68"/>
        <end position="88"/>
    </location>
</feature>
<dbReference type="Proteomes" id="UP000639643">
    <property type="component" value="Unassembled WGS sequence"/>
</dbReference>
<evidence type="ECO:0000313" key="3">
    <source>
        <dbReference type="Proteomes" id="UP000639643"/>
    </source>
</evidence>
<organism evidence="2 3">
    <name type="scientific">Colletotrichum musicola</name>
    <dbReference type="NCBI Taxonomy" id="2175873"/>
    <lineage>
        <taxon>Eukaryota</taxon>
        <taxon>Fungi</taxon>
        <taxon>Dikarya</taxon>
        <taxon>Ascomycota</taxon>
        <taxon>Pezizomycotina</taxon>
        <taxon>Sordariomycetes</taxon>
        <taxon>Hypocreomycetidae</taxon>
        <taxon>Glomerellales</taxon>
        <taxon>Glomerellaceae</taxon>
        <taxon>Colletotrichum</taxon>
        <taxon>Colletotrichum orchidearum species complex</taxon>
    </lineage>
</organism>
<dbReference type="AlphaFoldDB" id="A0A8H6JL85"/>
<dbReference type="EMBL" id="WIGM01000705">
    <property type="protein sequence ID" value="KAF6815279.1"/>
    <property type="molecule type" value="Genomic_DNA"/>
</dbReference>
<evidence type="ECO:0000313" key="2">
    <source>
        <dbReference type="EMBL" id="KAF6815279.1"/>
    </source>
</evidence>